<sequence length="135" mass="13923">MTYAIAGGLQSAVYTHLTGDAGLSALVGNAIYDAIPAGPLPQTYVALGSEEVLDRSDKTAGGAEHRFFVTVTTDTAGFAGAKAAAAAVCDALVGAAVPLPRGQLTGLWFDRAKAERLTTGGRQITLRFRARVDDV</sequence>
<dbReference type="AlphaFoldDB" id="A0A0P1HBS6"/>
<dbReference type="RefSeq" id="WP_058287036.1">
    <property type="nucleotide sequence ID" value="NZ_CYSR01000030.1"/>
</dbReference>
<proteinExistence type="predicted"/>
<dbReference type="Pfam" id="PF11367">
    <property type="entry name" value="Tail_completion_gp17"/>
    <property type="match status" value="1"/>
</dbReference>
<dbReference type="EMBL" id="CYSR01000030">
    <property type="protein sequence ID" value="CUI01005.1"/>
    <property type="molecule type" value="Genomic_DNA"/>
</dbReference>
<dbReference type="InterPro" id="IPR053745">
    <property type="entry name" value="Viral_Tail_Comp_sf"/>
</dbReference>
<protein>
    <recommendedName>
        <fullName evidence="3">Gene transfer agent protein</fullName>
    </recommendedName>
</protein>
<dbReference type="STRING" id="1396826.PHA8399_03145"/>
<accession>A0A0P1HBS6</accession>
<dbReference type="InterPro" id="IPR021508">
    <property type="entry name" value="Gp17-like"/>
</dbReference>
<evidence type="ECO:0008006" key="3">
    <source>
        <dbReference type="Google" id="ProtNLM"/>
    </source>
</evidence>
<dbReference type="Proteomes" id="UP000051326">
    <property type="component" value="Unassembled WGS sequence"/>
</dbReference>
<evidence type="ECO:0000313" key="2">
    <source>
        <dbReference type="Proteomes" id="UP000051326"/>
    </source>
</evidence>
<gene>
    <name evidence="1" type="ORF">PHA8399_03145</name>
</gene>
<dbReference type="Gene3D" id="3.30.2000.30">
    <property type="match status" value="1"/>
</dbReference>
<evidence type="ECO:0000313" key="1">
    <source>
        <dbReference type="EMBL" id="CUI01005.1"/>
    </source>
</evidence>
<organism evidence="1 2">
    <name type="scientific">Leisingera aquaemixtae</name>
    <dbReference type="NCBI Taxonomy" id="1396826"/>
    <lineage>
        <taxon>Bacteria</taxon>
        <taxon>Pseudomonadati</taxon>
        <taxon>Pseudomonadota</taxon>
        <taxon>Alphaproteobacteria</taxon>
        <taxon>Rhodobacterales</taxon>
        <taxon>Roseobacteraceae</taxon>
        <taxon>Leisingera</taxon>
    </lineage>
</organism>
<reference evidence="1 2" key="1">
    <citation type="submission" date="2015-09" db="EMBL/GenBank/DDBJ databases">
        <authorList>
            <consortium name="Swine Surveillance"/>
        </authorList>
    </citation>
    <scope>NUCLEOTIDE SEQUENCE [LARGE SCALE GENOMIC DNA]</scope>
    <source>
        <strain evidence="1 2">CECT 8399</strain>
    </source>
</reference>
<name>A0A0P1HBS6_9RHOB</name>